<reference evidence="2" key="1">
    <citation type="journal article" date="2020" name="mSystems">
        <title>Genome- and Community-Level Interaction Insights into Carbon Utilization and Element Cycling Functions of Hydrothermarchaeota in Hydrothermal Sediment.</title>
        <authorList>
            <person name="Zhou Z."/>
            <person name="Liu Y."/>
            <person name="Xu W."/>
            <person name="Pan J."/>
            <person name="Luo Z.H."/>
            <person name="Li M."/>
        </authorList>
    </citation>
    <scope>NUCLEOTIDE SEQUENCE [LARGE SCALE GENOMIC DNA]</scope>
    <source>
        <strain evidence="2">SpSt-853</strain>
    </source>
</reference>
<evidence type="ECO:0000259" key="1">
    <source>
        <dbReference type="PROSITE" id="PS51379"/>
    </source>
</evidence>
<dbReference type="SUPFAM" id="SSF54862">
    <property type="entry name" value="4Fe-4S ferredoxins"/>
    <property type="match status" value="1"/>
</dbReference>
<dbReference type="InterPro" id="IPR017896">
    <property type="entry name" value="4Fe4S_Fe-S-bd"/>
</dbReference>
<comment type="caution">
    <text evidence="2">The sequence shown here is derived from an EMBL/GenBank/DDBJ whole genome shotgun (WGS) entry which is preliminary data.</text>
</comment>
<dbReference type="PROSITE" id="PS51379">
    <property type="entry name" value="4FE4S_FER_2"/>
    <property type="match status" value="1"/>
</dbReference>
<dbReference type="AlphaFoldDB" id="A0A7C5EMI7"/>
<dbReference type="Gene3D" id="3.30.70.20">
    <property type="match status" value="1"/>
</dbReference>
<organism evidence="2">
    <name type="scientific">Desulfobacca acetoxidans</name>
    <dbReference type="NCBI Taxonomy" id="60893"/>
    <lineage>
        <taxon>Bacteria</taxon>
        <taxon>Pseudomonadati</taxon>
        <taxon>Thermodesulfobacteriota</taxon>
        <taxon>Desulfobaccia</taxon>
        <taxon>Desulfobaccales</taxon>
        <taxon>Desulfobaccaceae</taxon>
        <taxon>Desulfobacca</taxon>
    </lineage>
</organism>
<evidence type="ECO:0000313" key="2">
    <source>
        <dbReference type="EMBL" id="HGZ11042.1"/>
    </source>
</evidence>
<proteinExistence type="predicted"/>
<feature type="domain" description="4Fe-4S ferredoxin-type" evidence="1">
    <location>
        <begin position="36"/>
        <end position="65"/>
    </location>
</feature>
<dbReference type="EMBL" id="DTKJ01000016">
    <property type="protein sequence ID" value="HGZ11042.1"/>
    <property type="molecule type" value="Genomic_DNA"/>
</dbReference>
<name>A0A7C5EMI7_9BACT</name>
<protein>
    <recommendedName>
        <fullName evidence="1">4Fe-4S ferredoxin-type domain-containing protein</fullName>
    </recommendedName>
</protein>
<gene>
    <name evidence="2" type="ORF">ENW48_02335</name>
</gene>
<accession>A0A7C5EMI7</accession>
<sequence>MSTREAATNKTICPHFCRDCFALRACPMHAISANSDSIEVNLNLCIACGICKTICVAWGYKALEKCRLKGL</sequence>